<accession>A0A3B6VLC3</accession>
<dbReference type="KEGG" id="bpip:BPP43_07525"/>
<proteinExistence type="inferred from homology"/>
<dbReference type="RefSeq" id="WP_013244480.1">
    <property type="nucleotide sequence ID" value="NC_019908.1"/>
</dbReference>
<evidence type="ECO:0000256" key="3">
    <source>
        <dbReference type="ARBA" id="ARBA00033787"/>
    </source>
</evidence>
<evidence type="ECO:0000256" key="1">
    <source>
        <dbReference type="ARBA" id="ARBA00033738"/>
    </source>
</evidence>
<name>A0A3B6VLC3_BRAPL</name>
<comment type="similarity">
    <text evidence="2">Belongs to the encapsulin family. Family 1 subfamily.</text>
</comment>
<dbReference type="Gene3D" id="3.30.2400.30">
    <property type="match status" value="1"/>
</dbReference>
<dbReference type="Pfam" id="PF04454">
    <property type="entry name" value="Linocin_M18"/>
    <property type="match status" value="1"/>
</dbReference>
<evidence type="ECO:0000313" key="4">
    <source>
        <dbReference type="EMBL" id="AGA66721.1"/>
    </source>
</evidence>
<dbReference type="PANTHER" id="PTHR37165">
    <property type="entry name" value="PEPTIDASE U56 FAMILY"/>
    <property type="match status" value="1"/>
</dbReference>
<keyword evidence="5" id="KW-1185">Reference proteome</keyword>
<dbReference type="GO" id="GO:0140737">
    <property type="term" value="C:encapsulin nanocompartment"/>
    <property type="evidence" value="ECO:0007669"/>
    <property type="project" value="UniProtKB-SubCell"/>
</dbReference>
<dbReference type="InterPro" id="IPR051429">
    <property type="entry name" value="Encapsulin_nc"/>
</dbReference>
<protein>
    <submittedName>
        <fullName evidence="4">Linocin M18 bacteriocin protein</fullName>
    </submittedName>
</protein>
<organism evidence="4 5">
    <name type="scientific">Brachyspira pilosicoli P43/6/78</name>
    <dbReference type="NCBI Taxonomy" id="1042417"/>
    <lineage>
        <taxon>Bacteria</taxon>
        <taxon>Pseudomonadati</taxon>
        <taxon>Spirochaetota</taxon>
        <taxon>Spirochaetia</taxon>
        <taxon>Brachyspirales</taxon>
        <taxon>Brachyspiraceae</taxon>
        <taxon>Brachyspira</taxon>
    </lineage>
</organism>
<dbReference type="Gene3D" id="3.30.2320.10">
    <property type="entry name" value="hypothetical protein PF0899 domain"/>
    <property type="match status" value="1"/>
</dbReference>
<dbReference type="EMBL" id="CP002873">
    <property type="protein sequence ID" value="AGA66721.1"/>
    <property type="molecule type" value="Genomic_DNA"/>
</dbReference>
<dbReference type="PIRSF" id="PIRSF019254">
    <property type="entry name" value="CFP29"/>
    <property type="match status" value="1"/>
</dbReference>
<dbReference type="AlphaFoldDB" id="A0A3B6VLC3"/>
<dbReference type="PANTHER" id="PTHR37165:SF1">
    <property type="entry name" value="TYPE 1 ENCAPSULIN SHELL PROTEIN"/>
    <property type="match status" value="1"/>
</dbReference>
<gene>
    <name evidence="4" type="ORF">BPP43_07525</name>
</gene>
<dbReference type="InterPro" id="IPR007544">
    <property type="entry name" value="ENCAP"/>
</dbReference>
<evidence type="ECO:0000256" key="2">
    <source>
        <dbReference type="ARBA" id="ARBA00033743"/>
    </source>
</evidence>
<evidence type="ECO:0000313" key="5">
    <source>
        <dbReference type="Proteomes" id="UP000010793"/>
    </source>
</evidence>
<dbReference type="NCBIfam" id="NF041155">
    <property type="entry name" value="encap_f1"/>
    <property type="match status" value="1"/>
</dbReference>
<dbReference type="GeneID" id="56440110"/>
<keyword evidence="3" id="KW-1284">Encapsulin nanocompartment</keyword>
<dbReference type="Proteomes" id="UP000010793">
    <property type="component" value="Chromosome"/>
</dbReference>
<comment type="subcellular location">
    <subcellularLocation>
        <location evidence="1">Encapsulin nanocompartment</location>
    </subcellularLocation>
</comment>
<reference evidence="4 5" key="1">
    <citation type="journal article" date="2013" name="Genome Announc.">
        <title>Complete Genome Sequence of the Porcine Strain Brachyspira pilosicoli P43/6/78(T.).</title>
        <authorList>
            <person name="Lin C."/>
            <person name="den Bakker H.C."/>
            <person name="Suzuki H."/>
            <person name="Lefebure T."/>
            <person name="Ponnala L."/>
            <person name="Sun Q."/>
            <person name="Stanhope M.J."/>
            <person name="Wiedmann M."/>
            <person name="Duhamel G.E."/>
        </authorList>
    </citation>
    <scope>NUCLEOTIDE SEQUENCE [LARGE SCALE GENOMIC DNA]</scope>
    <source>
        <strain evidence="4 5">P43/6/78</strain>
    </source>
</reference>
<sequence length="269" mass="30396">MDFLARDGSPFDSDFWSKIDKAVIETASRTLIGRRFLSIYGPLGSGTISVQYDRNDREEVFQDGIVKTSGRHSVELPQLYQDFTLLWRDIENNEKNKMPLDLSVTSFAAQTLSNKEDELIFYGNEFVGVTGILNTKGVQKLKISDWSAGENPYIDIVKAINMIREKGIVGRIILALSQGLFFDLQRIQQGTGMTEAQRITNMIHNLYNIPTIKGKKAAIICVEPQYIDLAIGVDMSTAYLEQKDLNHTFRIMETVLPRIKEPNAIVVLE</sequence>